<protein>
    <submittedName>
        <fullName evidence="14">CLUMA_CG014009, isoform A</fullName>
    </submittedName>
</protein>
<dbReference type="OrthoDB" id="2154253at2759"/>
<dbReference type="InterPro" id="IPR023392">
    <property type="entry name" value="Tom20_dom_sf"/>
</dbReference>
<keyword evidence="6" id="KW-1000">Mitochondrion outer membrane</keyword>
<dbReference type="InterPro" id="IPR002056">
    <property type="entry name" value="MAS20"/>
</dbReference>
<dbReference type="GO" id="GO:0006886">
    <property type="term" value="P:intracellular protein transport"/>
    <property type="evidence" value="ECO:0007669"/>
    <property type="project" value="InterPro"/>
</dbReference>
<dbReference type="GO" id="GO:0005742">
    <property type="term" value="C:mitochondrial outer membrane translocase complex"/>
    <property type="evidence" value="ECO:0007669"/>
    <property type="project" value="InterPro"/>
</dbReference>
<keyword evidence="11" id="KW-0175">Coiled coil</keyword>
<organism evidence="14 15">
    <name type="scientific">Clunio marinus</name>
    <dbReference type="NCBI Taxonomy" id="568069"/>
    <lineage>
        <taxon>Eukaryota</taxon>
        <taxon>Metazoa</taxon>
        <taxon>Ecdysozoa</taxon>
        <taxon>Arthropoda</taxon>
        <taxon>Hexapoda</taxon>
        <taxon>Insecta</taxon>
        <taxon>Pterygota</taxon>
        <taxon>Neoptera</taxon>
        <taxon>Endopterygota</taxon>
        <taxon>Diptera</taxon>
        <taxon>Nematocera</taxon>
        <taxon>Chironomoidea</taxon>
        <taxon>Chironomidae</taxon>
        <taxon>Clunio</taxon>
    </lineage>
</organism>
<evidence type="ECO:0000256" key="4">
    <source>
        <dbReference type="ARBA" id="ARBA00022448"/>
    </source>
</evidence>
<keyword evidence="8 12" id="KW-1133">Transmembrane helix</keyword>
<dbReference type="PRINTS" id="PR01989">
    <property type="entry name" value="EUOM20RECPTR"/>
</dbReference>
<dbReference type="GO" id="GO:0008320">
    <property type="term" value="F:protein transmembrane transporter activity"/>
    <property type="evidence" value="ECO:0007669"/>
    <property type="project" value="TreeGrafter"/>
</dbReference>
<evidence type="ECO:0000256" key="1">
    <source>
        <dbReference type="ARBA" id="ARBA00004572"/>
    </source>
</evidence>
<dbReference type="GO" id="GO:0030150">
    <property type="term" value="P:protein import into mitochondrial matrix"/>
    <property type="evidence" value="ECO:0007669"/>
    <property type="project" value="TreeGrafter"/>
</dbReference>
<dbReference type="GO" id="GO:0006605">
    <property type="term" value="P:protein targeting"/>
    <property type="evidence" value="ECO:0007669"/>
    <property type="project" value="InterPro"/>
</dbReference>
<dbReference type="Pfam" id="PF05008">
    <property type="entry name" value="V-SNARE"/>
    <property type="match status" value="1"/>
</dbReference>
<keyword evidence="10 12" id="KW-0472">Membrane</keyword>
<keyword evidence="4" id="KW-0813">Transport</keyword>
<dbReference type="InterPro" id="IPR038407">
    <property type="entry name" value="v-SNARE_N_sf"/>
</dbReference>
<dbReference type="SUPFAM" id="SSF47661">
    <property type="entry name" value="t-snare proteins"/>
    <property type="match status" value="1"/>
</dbReference>
<accession>A0A1J1IQH2</accession>
<keyword evidence="7" id="KW-0653">Protein transport</keyword>
<keyword evidence="9" id="KW-0496">Mitochondrion</keyword>
<dbReference type="GO" id="GO:0030943">
    <property type="term" value="F:mitochondrion targeting sequence binding"/>
    <property type="evidence" value="ECO:0007669"/>
    <property type="project" value="TreeGrafter"/>
</dbReference>
<name>A0A1J1IQH2_9DIPT</name>
<dbReference type="EMBL" id="CVRI01000054">
    <property type="protein sequence ID" value="CRL00753.1"/>
    <property type="molecule type" value="Genomic_DNA"/>
</dbReference>
<dbReference type="STRING" id="568069.A0A1J1IQH2"/>
<evidence type="ECO:0000256" key="7">
    <source>
        <dbReference type="ARBA" id="ARBA00022927"/>
    </source>
</evidence>
<evidence type="ECO:0000256" key="5">
    <source>
        <dbReference type="ARBA" id="ARBA00022692"/>
    </source>
</evidence>
<dbReference type="Gene3D" id="1.20.5.110">
    <property type="match status" value="1"/>
</dbReference>
<feature type="coiled-coil region" evidence="11">
    <location>
        <begin position="150"/>
        <end position="254"/>
    </location>
</feature>
<evidence type="ECO:0000256" key="9">
    <source>
        <dbReference type="ARBA" id="ARBA00023128"/>
    </source>
</evidence>
<reference evidence="14 15" key="1">
    <citation type="submission" date="2015-04" db="EMBL/GenBank/DDBJ databases">
        <authorList>
            <person name="Syromyatnikov M.Y."/>
            <person name="Popov V.N."/>
        </authorList>
    </citation>
    <scope>NUCLEOTIDE SEQUENCE [LARGE SCALE GENOMIC DNA]</scope>
</reference>
<keyword evidence="15" id="KW-1185">Reference proteome</keyword>
<comment type="similarity">
    <text evidence="2">Belongs to the Tom20 family.</text>
</comment>
<dbReference type="InterPro" id="IPR007705">
    <property type="entry name" value="Vesicle_trsprt_v-SNARE_N"/>
</dbReference>
<comment type="subcellular location">
    <subcellularLocation>
        <location evidence="1">Mitochondrion outer membrane</location>
        <topology evidence="1">Single-pass membrane protein</topology>
    </subcellularLocation>
</comment>
<evidence type="ECO:0000313" key="14">
    <source>
        <dbReference type="EMBL" id="CRL00753.1"/>
    </source>
</evidence>
<evidence type="ECO:0000256" key="3">
    <source>
        <dbReference type="ARBA" id="ARBA00006108"/>
    </source>
</evidence>
<evidence type="ECO:0000256" key="11">
    <source>
        <dbReference type="SAM" id="Coils"/>
    </source>
</evidence>
<dbReference type="GO" id="GO:0016031">
    <property type="term" value="P:tRNA import into mitochondrion"/>
    <property type="evidence" value="ECO:0007669"/>
    <property type="project" value="TreeGrafter"/>
</dbReference>
<dbReference type="Gene3D" id="1.20.58.400">
    <property type="entry name" value="t-snare proteins"/>
    <property type="match status" value="1"/>
</dbReference>
<evidence type="ECO:0000256" key="8">
    <source>
        <dbReference type="ARBA" id="ARBA00022989"/>
    </source>
</evidence>
<evidence type="ECO:0000256" key="6">
    <source>
        <dbReference type="ARBA" id="ARBA00022787"/>
    </source>
</evidence>
<comment type="similarity">
    <text evidence="3">Belongs to the VTI1 family.</text>
</comment>
<keyword evidence="5 12" id="KW-0812">Transmembrane</keyword>
<gene>
    <name evidence="14" type="ORF">CLUMA_CG014009</name>
</gene>
<dbReference type="Proteomes" id="UP000183832">
    <property type="component" value="Unassembled WGS sequence"/>
</dbReference>
<evidence type="ECO:0000256" key="10">
    <source>
        <dbReference type="ARBA" id="ARBA00023136"/>
    </source>
</evidence>
<dbReference type="SUPFAM" id="SSF47157">
    <property type="entry name" value="Mitochondrial import receptor subunit Tom20"/>
    <property type="match status" value="1"/>
</dbReference>
<dbReference type="PRINTS" id="PR00351">
    <property type="entry name" value="OM20RECEPTOR"/>
</dbReference>
<dbReference type="InterPro" id="IPR022422">
    <property type="entry name" value="MAS20_rcpt_metazoan"/>
</dbReference>
<dbReference type="Pfam" id="PF02064">
    <property type="entry name" value="MAS20"/>
    <property type="match status" value="1"/>
</dbReference>
<dbReference type="GO" id="GO:0016192">
    <property type="term" value="P:vesicle-mediated transport"/>
    <property type="evidence" value="ECO:0007669"/>
    <property type="project" value="InterPro"/>
</dbReference>
<dbReference type="AlphaFoldDB" id="A0A1J1IQH2"/>
<dbReference type="PANTHER" id="PTHR12430:SF0">
    <property type="entry name" value="TRANSLOCASE OF OUTER MITOCHONDRIAL MEMBRANE 20"/>
    <property type="match status" value="1"/>
</dbReference>
<feature type="transmembrane region" description="Helical" evidence="12">
    <location>
        <begin position="12"/>
        <end position="30"/>
    </location>
</feature>
<evidence type="ECO:0000259" key="13">
    <source>
        <dbReference type="Pfam" id="PF05008"/>
    </source>
</evidence>
<evidence type="ECO:0000313" key="15">
    <source>
        <dbReference type="Proteomes" id="UP000183832"/>
    </source>
</evidence>
<feature type="domain" description="Vesicle transport v-SNARE N-terminal" evidence="13">
    <location>
        <begin position="165"/>
        <end position="252"/>
    </location>
</feature>
<dbReference type="Gene3D" id="1.20.960.10">
    <property type="entry name" value="Mitochondrial outer membrane translocase complex, subunit Tom20 domain"/>
    <property type="match status" value="1"/>
</dbReference>
<sequence length="483" mass="55216">MDSLSSISKSTVAVGIAGALVLGYCIYFDHKRRNAKDFKKKLYQKRQERENRKNKVGKTKLPDFNDHEAVQRYFLHEIQMGEALISQGDISNGVEHLANAVIVCGQPTQLLQVLQQTLPAEVFTLLIHRMRDFQSENQPTPGMKLAESTNDDLEKRLKIFFNMIQDYEQEYGEMTAELLCLLRKFLQSDPDERSNSIKEIKEKIEACQELLEQMTIESYQHTNTDIRLSQHARIRSYRTDLERFEEEFKRAKDSFNNTPKTFLDDSEVGIDYSQREKLLNNTERLERTGNIMQDGYRTLIETEQIGVHVMANLLGQHVSAFIVPQEIPSLLSLVYSNIPPIKKGTDSRVGFGYRLGDHADFQVQFEIGPQKETQAIGSGSLRKRYTNPTEEFEAKKANKKEEFKKGEKQNQTGWLQTWLKKVNKEEPAAATESSMPKNKPIVSSDVLKQLQVLYQSGQQTVIEIQAKDTAVGNLSGLSNPETI</sequence>
<dbReference type="PANTHER" id="PTHR12430">
    <property type="entry name" value="MITOCHONDRIAL IMPORT RECEPTOR SUBUNIT TOM20"/>
    <property type="match status" value="1"/>
</dbReference>
<dbReference type="InterPro" id="IPR010989">
    <property type="entry name" value="SNARE"/>
</dbReference>
<evidence type="ECO:0000256" key="2">
    <source>
        <dbReference type="ARBA" id="ARBA00005792"/>
    </source>
</evidence>
<evidence type="ECO:0000256" key="12">
    <source>
        <dbReference type="SAM" id="Phobius"/>
    </source>
</evidence>
<proteinExistence type="inferred from homology"/>